<dbReference type="Pfam" id="PF08448">
    <property type="entry name" value="PAS_4"/>
    <property type="match status" value="1"/>
</dbReference>
<evidence type="ECO:0000313" key="5">
    <source>
        <dbReference type="EMBL" id="CBX30772.1"/>
    </source>
</evidence>
<dbReference type="AlphaFoldDB" id="E1YKY9"/>
<sequence>MSAIPIFSFRISMHGAKYMNSTRKTKKQLIEELDALKERILELETLGKASEQSKREFGKKIGRYFPQVEHMDEAIYVLFDRKYEFVNNKFAELFGVTEDEACSPDFDPMTLVAPESRKFVKNKYRLTSSGEFMTQQYEFTGLKKDGSKIECETFVLLIPYKWGVAIHGMLRNISVRKRIDEELQRSRSDLQIVLNSIPTSIYYLDRNHHFIRANKAFCKSLGLPMESIIGKTIAEIFPNLPKEQLSSFFEINNTVINTGNPKRGFIEILPSLRGRKWFQNDRIPYLDENGNIVGIICISIDISDLRETEEKLWYLSFHDVLTGLYNRTYFEEELLRHEYGRQFPLSVVTVKIDNLQEVNKRDGIAAGNDLLRRTAKLMKIFRTEDVAARISGDKFAILLPTAEKSIGENAIIRLKNALESQDKHPNNAPLNLSFRVTTVEKRGCSLVDVLKQAEAAIA</sequence>
<feature type="domain" description="PAS" evidence="2">
    <location>
        <begin position="186"/>
        <end position="259"/>
    </location>
</feature>
<dbReference type="Gene3D" id="3.30.70.270">
    <property type="match status" value="1"/>
</dbReference>
<reference evidence="5" key="1">
    <citation type="journal article" date="2011" name="Environ. Microbiol.">
        <title>Genomic insights into the metabolic potential of the polycyclic aromatic hydrocarbon degrading sulfate-reducing Deltaproteobacterium N47.</title>
        <authorList>
            <person name="Bergmann F."/>
            <person name="Selesi D."/>
            <person name="Weinmaier T."/>
            <person name="Tischler P."/>
            <person name="Rattei T."/>
            <person name="Meckenstock R.U."/>
        </authorList>
    </citation>
    <scope>NUCLEOTIDE SEQUENCE</scope>
</reference>
<dbReference type="EMBL" id="FR695877">
    <property type="protein sequence ID" value="CBX30772.1"/>
    <property type="molecule type" value="Genomic_DNA"/>
</dbReference>
<dbReference type="NCBIfam" id="TIGR00229">
    <property type="entry name" value="sensory_box"/>
    <property type="match status" value="2"/>
</dbReference>
<dbReference type="Pfam" id="PF13188">
    <property type="entry name" value="PAS_8"/>
    <property type="match status" value="1"/>
</dbReference>
<dbReference type="InterPro" id="IPR035965">
    <property type="entry name" value="PAS-like_dom_sf"/>
</dbReference>
<dbReference type="Gene3D" id="3.30.450.20">
    <property type="entry name" value="PAS domain"/>
    <property type="match status" value="2"/>
</dbReference>
<protein>
    <recommendedName>
        <fullName evidence="6">Diguanylate cyclase</fullName>
    </recommendedName>
</protein>
<accession>E1YKY9</accession>
<dbReference type="InterPro" id="IPR000014">
    <property type="entry name" value="PAS"/>
</dbReference>
<dbReference type="SMART" id="SM00091">
    <property type="entry name" value="PAS"/>
    <property type="match status" value="2"/>
</dbReference>
<name>E1YKY9_9BACT</name>
<evidence type="ECO:0000259" key="2">
    <source>
        <dbReference type="PROSITE" id="PS50112"/>
    </source>
</evidence>
<keyword evidence="1" id="KW-0175">Coiled coil</keyword>
<feature type="domain" description="PAC" evidence="3">
    <location>
        <begin position="262"/>
        <end position="314"/>
    </location>
</feature>
<evidence type="ECO:0008006" key="6">
    <source>
        <dbReference type="Google" id="ProtNLM"/>
    </source>
</evidence>
<dbReference type="InterPro" id="IPR001610">
    <property type="entry name" value="PAC"/>
</dbReference>
<dbReference type="InterPro" id="IPR043128">
    <property type="entry name" value="Rev_trsase/Diguanyl_cyclase"/>
</dbReference>
<dbReference type="InterPro" id="IPR000700">
    <property type="entry name" value="PAS-assoc_C"/>
</dbReference>
<dbReference type="PANTHER" id="PTHR44757:SF2">
    <property type="entry name" value="BIOFILM ARCHITECTURE MAINTENANCE PROTEIN MBAA"/>
    <property type="match status" value="1"/>
</dbReference>
<dbReference type="SMART" id="SM00267">
    <property type="entry name" value="GGDEF"/>
    <property type="match status" value="1"/>
</dbReference>
<evidence type="ECO:0000259" key="4">
    <source>
        <dbReference type="PROSITE" id="PS50887"/>
    </source>
</evidence>
<dbReference type="PROSITE" id="PS50887">
    <property type="entry name" value="GGDEF"/>
    <property type="match status" value="1"/>
</dbReference>
<dbReference type="InterPro" id="IPR052155">
    <property type="entry name" value="Biofilm_reg_signaling"/>
</dbReference>
<dbReference type="InterPro" id="IPR000160">
    <property type="entry name" value="GGDEF_dom"/>
</dbReference>
<dbReference type="SUPFAM" id="SSF55785">
    <property type="entry name" value="PYP-like sensor domain (PAS domain)"/>
    <property type="match status" value="2"/>
</dbReference>
<evidence type="ECO:0000259" key="3">
    <source>
        <dbReference type="PROSITE" id="PS50113"/>
    </source>
</evidence>
<proteinExistence type="predicted"/>
<dbReference type="Pfam" id="PF00990">
    <property type="entry name" value="GGDEF"/>
    <property type="match status" value="1"/>
</dbReference>
<feature type="domain" description="GGDEF" evidence="4">
    <location>
        <begin position="343"/>
        <end position="458"/>
    </location>
</feature>
<evidence type="ECO:0000256" key="1">
    <source>
        <dbReference type="SAM" id="Coils"/>
    </source>
</evidence>
<dbReference type="InterPro" id="IPR029787">
    <property type="entry name" value="Nucleotide_cyclase"/>
</dbReference>
<dbReference type="SUPFAM" id="SSF55073">
    <property type="entry name" value="Nucleotide cyclase"/>
    <property type="match status" value="1"/>
</dbReference>
<gene>
    <name evidence="5" type="ORF">N47_E42840</name>
</gene>
<dbReference type="PROSITE" id="PS50112">
    <property type="entry name" value="PAS"/>
    <property type="match status" value="1"/>
</dbReference>
<dbReference type="PROSITE" id="PS50113">
    <property type="entry name" value="PAC"/>
    <property type="match status" value="1"/>
</dbReference>
<dbReference type="PANTHER" id="PTHR44757">
    <property type="entry name" value="DIGUANYLATE CYCLASE DGCP"/>
    <property type="match status" value="1"/>
</dbReference>
<organism evidence="5">
    <name type="scientific">uncultured Desulfobacterium sp</name>
    <dbReference type="NCBI Taxonomy" id="201089"/>
    <lineage>
        <taxon>Bacteria</taxon>
        <taxon>Pseudomonadati</taxon>
        <taxon>Thermodesulfobacteriota</taxon>
        <taxon>Desulfobacteria</taxon>
        <taxon>Desulfobacterales</taxon>
        <taxon>Desulfobacteriaceae</taxon>
        <taxon>Desulfobacterium</taxon>
        <taxon>environmental samples</taxon>
    </lineage>
</organism>
<feature type="coiled-coil region" evidence="1">
    <location>
        <begin position="19"/>
        <end position="46"/>
    </location>
</feature>
<dbReference type="CDD" id="cd00130">
    <property type="entry name" value="PAS"/>
    <property type="match status" value="2"/>
</dbReference>
<dbReference type="SMART" id="SM00086">
    <property type="entry name" value="PAC"/>
    <property type="match status" value="2"/>
</dbReference>
<dbReference type="NCBIfam" id="TIGR00254">
    <property type="entry name" value="GGDEF"/>
    <property type="match status" value="1"/>
</dbReference>
<dbReference type="CDD" id="cd01949">
    <property type="entry name" value="GGDEF"/>
    <property type="match status" value="1"/>
</dbReference>
<dbReference type="InterPro" id="IPR013656">
    <property type="entry name" value="PAS_4"/>
</dbReference>